<sequence length="131" mass="14948">MPYPPCFPSFHLYPIYPPQQFPQSSLTTMGTQNPMEGVTREQVPPPAAPIVLTQETWTSGRNKLKMTNYLKLDAPKYKEGDDLFKYVKAIKMIANELDTSDSRAIQIVGFILKCKKAKEWYKTMLLTRSTG</sequence>
<keyword evidence="2" id="KW-1185">Reference proteome</keyword>
<proteinExistence type="predicted"/>
<organism evidence="1 2">
    <name type="scientific">Hevea brasiliensis</name>
    <name type="common">Para rubber tree</name>
    <name type="synonym">Siphonia brasiliensis</name>
    <dbReference type="NCBI Taxonomy" id="3981"/>
    <lineage>
        <taxon>Eukaryota</taxon>
        <taxon>Viridiplantae</taxon>
        <taxon>Streptophyta</taxon>
        <taxon>Embryophyta</taxon>
        <taxon>Tracheophyta</taxon>
        <taxon>Spermatophyta</taxon>
        <taxon>Magnoliopsida</taxon>
        <taxon>eudicotyledons</taxon>
        <taxon>Gunneridae</taxon>
        <taxon>Pentapetalae</taxon>
        <taxon>rosids</taxon>
        <taxon>fabids</taxon>
        <taxon>Malpighiales</taxon>
        <taxon>Euphorbiaceae</taxon>
        <taxon>Crotonoideae</taxon>
        <taxon>Micrandreae</taxon>
        <taxon>Hevea</taxon>
    </lineage>
</organism>
<evidence type="ECO:0000313" key="2">
    <source>
        <dbReference type="Proteomes" id="UP001174677"/>
    </source>
</evidence>
<dbReference type="EMBL" id="JARPOI010000006">
    <property type="protein sequence ID" value="KAJ9178609.1"/>
    <property type="molecule type" value="Genomic_DNA"/>
</dbReference>
<name>A0ABQ9ME67_HEVBR</name>
<accession>A0ABQ9ME67</accession>
<comment type="caution">
    <text evidence="1">The sequence shown here is derived from an EMBL/GenBank/DDBJ whole genome shotgun (WGS) entry which is preliminary data.</text>
</comment>
<gene>
    <name evidence="1" type="ORF">P3X46_010479</name>
</gene>
<evidence type="ECO:0000313" key="1">
    <source>
        <dbReference type="EMBL" id="KAJ9178609.1"/>
    </source>
</evidence>
<reference evidence="1" key="1">
    <citation type="journal article" date="2023" name="Plant Biotechnol. J.">
        <title>Chromosome-level wild Hevea brasiliensis genome provides new tools for genomic-assisted breeding and valuable loci to elevate rubber yield.</title>
        <authorList>
            <person name="Cheng H."/>
            <person name="Song X."/>
            <person name="Hu Y."/>
            <person name="Wu T."/>
            <person name="Yang Q."/>
            <person name="An Z."/>
            <person name="Feng S."/>
            <person name="Deng Z."/>
            <person name="Wu W."/>
            <person name="Zeng X."/>
            <person name="Tu M."/>
            <person name="Wang X."/>
            <person name="Huang H."/>
        </authorList>
    </citation>
    <scope>NUCLEOTIDE SEQUENCE</scope>
    <source>
        <strain evidence="1">MT/VB/25A 57/8</strain>
    </source>
</reference>
<dbReference type="Proteomes" id="UP001174677">
    <property type="component" value="Chromosome 6"/>
</dbReference>
<protein>
    <submittedName>
        <fullName evidence="1">Uncharacterized protein</fullName>
    </submittedName>
</protein>